<dbReference type="Proteomes" id="UP000631114">
    <property type="component" value="Unassembled WGS sequence"/>
</dbReference>
<evidence type="ECO:0000313" key="7">
    <source>
        <dbReference type="Proteomes" id="UP000631114"/>
    </source>
</evidence>
<dbReference type="OrthoDB" id="1932847at2759"/>
<organism evidence="6 7">
    <name type="scientific">Coptis chinensis</name>
    <dbReference type="NCBI Taxonomy" id="261450"/>
    <lineage>
        <taxon>Eukaryota</taxon>
        <taxon>Viridiplantae</taxon>
        <taxon>Streptophyta</taxon>
        <taxon>Embryophyta</taxon>
        <taxon>Tracheophyta</taxon>
        <taxon>Spermatophyta</taxon>
        <taxon>Magnoliopsida</taxon>
        <taxon>Ranunculales</taxon>
        <taxon>Ranunculaceae</taxon>
        <taxon>Coptidoideae</taxon>
        <taxon>Coptis</taxon>
    </lineage>
</organism>
<evidence type="ECO:0000256" key="1">
    <source>
        <dbReference type="ARBA" id="ARBA00001947"/>
    </source>
</evidence>
<dbReference type="Gene3D" id="3.90.180.10">
    <property type="entry name" value="Medium-chain alcohol dehydrogenases, catalytic domain"/>
    <property type="match status" value="1"/>
</dbReference>
<keyword evidence="3" id="KW-0862">Zinc</keyword>
<evidence type="ECO:0000313" key="6">
    <source>
        <dbReference type="EMBL" id="KAF9610586.1"/>
    </source>
</evidence>
<evidence type="ECO:0000256" key="3">
    <source>
        <dbReference type="ARBA" id="ARBA00022833"/>
    </source>
</evidence>
<dbReference type="InterPro" id="IPR036291">
    <property type="entry name" value="NAD(P)-bd_dom_sf"/>
</dbReference>
<keyword evidence="4" id="KW-0560">Oxidoreductase</keyword>
<dbReference type="GO" id="GO:0051287">
    <property type="term" value="F:NAD binding"/>
    <property type="evidence" value="ECO:0007669"/>
    <property type="project" value="InterPro"/>
</dbReference>
<keyword evidence="2" id="KW-0479">Metal-binding</keyword>
<dbReference type="FunFam" id="3.40.50.720:FF:000022">
    <property type="entry name" value="Cinnamyl alcohol dehydrogenase"/>
    <property type="match status" value="1"/>
</dbReference>
<protein>
    <recommendedName>
        <fullName evidence="5">D-isomer specific 2-hydroxyacid dehydrogenase NAD-binding domain-containing protein</fullName>
    </recommendedName>
</protein>
<keyword evidence="7" id="KW-1185">Reference proteome</keyword>
<name>A0A835M4M9_9MAGN</name>
<dbReference type="EMBL" id="JADFTS010000004">
    <property type="protein sequence ID" value="KAF9610586.1"/>
    <property type="molecule type" value="Genomic_DNA"/>
</dbReference>
<dbReference type="Gene3D" id="3.40.50.720">
    <property type="entry name" value="NAD(P)-binding Rossmann-like Domain"/>
    <property type="match status" value="2"/>
</dbReference>
<dbReference type="PANTHER" id="PTHR42683">
    <property type="entry name" value="ALDEHYDE REDUCTASE"/>
    <property type="match status" value="1"/>
</dbReference>
<dbReference type="SUPFAM" id="SSF51735">
    <property type="entry name" value="NAD(P)-binding Rossmann-fold domains"/>
    <property type="match status" value="1"/>
</dbReference>
<evidence type="ECO:0000256" key="2">
    <source>
        <dbReference type="ARBA" id="ARBA00022723"/>
    </source>
</evidence>
<dbReference type="AlphaFoldDB" id="A0A835M4M9"/>
<dbReference type="GO" id="GO:0016616">
    <property type="term" value="F:oxidoreductase activity, acting on the CH-OH group of donors, NAD or NADP as acceptor"/>
    <property type="evidence" value="ECO:0007669"/>
    <property type="project" value="InterPro"/>
</dbReference>
<dbReference type="Pfam" id="PF02826">
    <property type="entry name" value="2-Hacid_dh_C"/>
    <property type="match status" value="1"/>
</dbReference>
<dbReference type="GO" id="GO:0046872">
    <property type="term" value="F:metal ion binding"/>
    <property type="evidence" value="ECO:0007669"/>
    <property type="project" value="UniProtKB-KW"/>
</dbReference>
<gene>
    <name evidence="6" type="ORF">IFM89_023380</name>
</gene>
<accession>A0A835M4M9</accession>
<reference evidence="6 7" key="1">
    <citation type="submission" date="2020-10" db="EMBL/GenBank/DDBJ databases">
        <title>The Coptis chinensis genome and diversification of protoberbering-type alkaloids.</title>
        <authorList>
            <person name="Wang B."/>
            <person name="Shu S."/>
            <person name="Song C."/>
            <person name="Liu Y."/>
        </authorList>
    </citation>
    <scope>NUCLEOTIDE SEQUENCE [LARGE SCALE GENOMIC DNA]</scope>
    <source>
        <strain evidence="6">HL-2020</strain>
        <tissue evidence="6">Leaf</tissue>
    </source>
</reference>
<sequence>MVVVNEHFVINFPNNIPLDGAAPLLLCAGNTVYSPMKYFGLNKPGMHLGVVGLGGLGHVVVKFAKAFGLKVTVINTSLSKKQEAIEHLGDDDFLVAMGILDGIIDGKLVMVGAPKKPLELPVFPLLMGWRLIAGSGIGGIKETRDDKFCCKAQYNNRYRGHSNRPCEHCYGTTSQRRC</sequence>
<feature type="domain" description="D-isomer specific 2-hydroxyacid dehydrogenase NAD-binding" evidence="5">
    <location>
        <begin position="35"/>
        <end position="84"/>
    </location>
</feature>
<evidence type="ECO:0000256" key="4">
    <source>
        <dbReference type="ARBA" id="ARBA00023002"/>
    </source>
</evidence>
<comment type="cofactor">
    <cofactor evidence="1">
        <name>Zn(2+)</name>
        <dbReference type="ChEBI" id="CHEBI:29105"/>
    </cofactor>
</comment>
<evidence type="ECO:0000259" key="5">
    <source>
        <dbReference type="Pfam" id="PF02826"/>
    </source>
</evidence>
<comment type="caution">
    <text evidence="6">The sequence shown here is derived from an EMBL/GenBank/DDBJ whole genome shotgun (WGS) entry which is preliminary data.</text>
</comment>
<dbReference type="InterPro" id="IPR006140">
    <property type="entry name" value="D-isomer_DH_NAD-bd"/>
</dbReference>
<proteinExistence type="predicted"/>
<dbReference type="InterPro" id="IPR047109">
    <property type="entry name" value="CAD-like"/>
</dbReference>